<reference evidence="3 4" key="1">
    <citation type="submission" date="2018-03" db="EMBL/GenBank/DDBJ databases">
        <title>Draft genome sequence of Rohu Carp (Labeo rohita).</title>
        <authorList>
            <person name="Das P."/>
            <person name="Kushwaha B."/>
            <person name="Joshi C.G."/>
            <person name="Kumar D."/>
            <person name="Nagpure N.S."/>
            <person name="Sahoo L."/>
            <person name="Das S.P."/>
            <person name="Bit A."/>
            <person name="Patnaik S."/>
            <person name="Meher P.K."/>
            <person name="Jayasankar P."/>
            <person name="Koringa P.G."/>
            <person name="Patel N.V."/>
            <person name="Hinsu A.T."/>
            <person name="Kumar R."/>
            <person name="Pandey M."/>
            <person name="Agarwal S."/>
            <person name="Srivastava S."/>
            <person name="Singh M."/>
            <person name="Iquebal M.A."/>
            <person name="Jaiswal S."/>
            <person name="Angadi U.B."/>
            <person name="Kumar N."/>
            <person name="Raza M."/>
            <person name="Shah T.M."/>
            <person name="Rai A."/>
            <person name="Jena J.K."/>
        </authorList>
    </citation>
    <scope>NUCLEOTIDE SEQUENCE [LARGE SCALE GENOMIC DNA]</scope>
    <source>
        <strain evidence="3">DASCIFA01</strain>
        <tissue evidence="3">Testis</tissue>
    </source>
</reference>
<evidence type="ECO:0000313" key="4">
    <source>
        <dbReference type="Proteomes" id="UP000290572"/>
    </source>
</evidence>
<accession>A0A498P5Y3</accession>
<comment type="caution">
    <text evidence="3">The sequence shown here is derived from an EMBL/GenBank/DDBJ whole genome shotgun (WGS) entry which is preliminary data.</text>
</comment>
<feature type="compositionally biased region" description="Basic and acidic residues" evidence="1">
    <location>
        <begin position="1"/>
        <end position="12"/>
    </location>
</feature>
<name>A0A498P5Y3_LABRO</name>
<evidence type="ECO:0000256" key="1">
    <source>
        <dbReference type="SAM" id="MobiDB-lite"/>
    </source>
</evidence>
<keyword evidence="4" id="KW-1185">Reference proteome</keyword>
<feature type="region of interest" description="Disordered" evidence="1">
    <location>
        <begin position="1"/>
        <end position="27"/>
    </location>
</feature>
<organism evidence="3 4">
    <name type="scientific">Labeo rohita</name>
    <name type="common">Indian major carp</name>
    <name type="synonym">Cyprinus rohita</name>
    <dbReference type="NCBI Taxonomy" id="84645"/>
    <lineage>
        <taxon>Eukaryota</taxon>
        <taxon>Metazoa</taxon>
        <taxon>Chordata</taxon>
        <taxon>Craniata</taxon>
        <taxon>Vertebrata</taxon>
        <taxon>Euteleostomi</taxon>
        <taxon>Actinopterygii</taxon>
        <taxon>Neopterygii</taxon>
        <taxon>Teleostei</taxon>
        <taxon>Ostariophysi</taxon>
        <taxon>Cypriniformes</taxon>
        <taxon>Cyprinidae</taxon>
        <taxon>Labeoninae</taxon>
        <taxon>Labeonini</taxon>
        <taxon>Labeo</taxon>
    </lineage>
</organism>
<gene>
    <name evidence="3" type="ORF">ROHU_013894</name>
    <name evidence="2" type="ORF">ROHU_014697</name>
</gene>
<evidence type="ECO:0000313" key="2">
    <source>
        <dbReference type="EMBL" id="RXN34776.1"/>
    </source>
</evidence>
<sequence>MLLPSRSRDRGARSNAVESYSARARTGYNGKRQLCEEKTTYTAIKTRPRTSSQQMSERTGKLGQNAVFSHKTLERKIANQLMRSPSTWKHSRLAQ</sequence>
<feature type="region of interest" description="Disordered" evidence="1">
    <location>
        <begin position="41"/>
        <end position="68"/>
    </location>
</feature>
<evidence type="ECO:0000313" key="3">
    <source>
        <dbReference type="EMBL" id="RXN38857.1"/>
    </source>
</evidence>
<dbReference type="EMBL" id="QBIY01011165">
    <property type="protein sequence ID" value="RXN34776.1"/>
    <property type="molecule type" value="Genomic_DNA"/>
</dbReference>
<dbReference type="Proteomes" id="UP000290572">
    <property type="component" value="Unassembled WGS sequence"/>
</dbReference>
<proteinExistence type="predicted"/>
<dbReference type="EMBL" id="QBIY01004418">
    <property type="protein sequence ID" value="RXN38857.1"/>
    <property type="molecule type" value="Genomic_DNA"/>
</dbReference>
<protein>
    <submittedName>
        <fullName evidence="3">Uncharacterized protein</fullName>
    </submittedName>
</protein>
<dbReference type="AlphaFoldDB" id="A0A498P5Y3"/>